<dbReference type="InterPro" id="IPR044068">
    <property type="entry name" value="CB"/>
</dbReference>
<dbReference type="InterPro" id="IPR010998">
    <property type="entry name" value="Integrase_recombinase_N"/>
</dbReference>
<reference evidence="7" key="1">
    <citation type="submission" date="2023-03" db="EMBL/GenBank/DDBJ databases">
        <title>Amycolatopsis taiwanensis NBRC 103393.</title>
        <authorList>
            <person name="Ichikawa N."/>
            <person name="Sato H."/>
            <person name="Tonouchi N."/>
        </authorList>
    </citation>
    <scope>NUCLEOTIDE SEQUENCE</scope>
    <source>
        <strain evidence="7">NBRC 103393</strain>
    </source>
</reference>
<protein>
    <submittedName>
        <fullName evidence="7">Site-specific integrase</fullName>
    </submittedName>
</protein>
<evidence type="ECO:0000256" key="3">
    <source>
        <dbReference type="PROSITE-ProRule" id="PRU01248"/>
    </source>
</evidence>
<gene>
    <name evidence="7" type="ORF">Atai01_38530</name>
</gene>
<dbReference type="PANTHER" id="PTHR30349:SF91">
    <property type="entry name" value="INTA PROTEIN"/>
    <property type="match status" value="1"/>
</dbReference>
<dbReference type="SUPFAM" id="SSF56349">
    <property type="entry name" value="DNA breaking-rejoining enzymes"/>
    <property type="match status" value="1"/>
</dbReference>
<sequence length="445" mass="49179">MSAKGVFKRCGCRCPATGKQLGARCGRLSEPGHGSWWFVAEGLQAVDGTRSRVRRGGYLSEDAAQAAREQVVATTKGIGLTTGCWLDYWVHNSGLRPSTLRAYRQHVATYLIPLLGDLPLVTLSVSDVQKALTTIATGSGSRYGRLAPSTVKRVRATLSSALTAAVAKGLLAHNPARGREIDLPQAVGPRPYVWTDERVARWRATGWRPGPVCVWTREQTIEFLNAITEHKRYLYYHLVAVTGLRRSEAAALREVDVDLRHNELFVTARPDPGEQADGDGELKSRHSTRTVAFDHVTARVLRHYIAARTGIPTGPRGERYLFTTPTGTPCRLDLYTHEFKDLLVARTSLPRIRLHDLRHGAASLSLAAGNDLKSVQEMLGHASMSFTADYYVSLYPSTRHQAAERIGASLFTGRPSPIHHTRIPLRRRTGSAARYPRRPTTDSKH</sequence>
<dbReference type="PROSITE" id="PS51900">
    <property type="entry name" value="CB"/>
    <property type="match status" value="1"/>
</dbReference>
<dbReference type="PANTHER" id="PTHR30349">
    <property type="entry name" value="PHAGE INTEGRASE-RELATED"/>
    <property type="match status" value="1"/>
</dbReference>
<dbReference type="CDD" id="cd01189">
    <property type="entry name" value="INT_ICEBs1_C_like"/>
    <property type="match status" value="1"/>
</dbReference>
<dbReference type="InterPro" id="IPR013762">
    <property type="entry name" value="Integrase-like_cat_sf"/>
</dbReference>
<evidence type="ECO:0000259" key="5">
    <source>
        <dbReference type="PROSITE" id="PS51898"/>
    </source>
</evidence>
<name>A0A9W6R095_9PSEU</name>
<feature type="domain" description="Tyr recombinase" evidence="5">
    <location>
        <begin position="210"/>
        <end position="406"/>
    </location>
</feature>
<dbReference type="InterPro" id="IPR011010">
    <property type="entry name" value="DNA_brk_join_enz"/>
</dbReference>
<evidence type="ECO:0000313" key="7">
    <source>
        <dbReference type="EMBL" id="GLY67234.1"/>
    </source>
</evidence>
<dbReference type="GO" id="GO:0003677">
    <property type="term" value="F:DNA binding"/>
    <property type="evidence" value="ECO:0007669"/>
    <property type="project" value="UniProtKB-UniRule"/>
</dbReference>
<organism evidence="7 8">
    <name type="scientific">Amycolatopsis taiwanensis</name>
    <dbReference type="NCBI Taxonomy" id="342230"/>
    <lineage>
        <taxon>Bacteria</taxon>
        <taxon>Bacillati</taxon>
        <taxon>Actinomycetota</taxon>
        <taxon>Actinomycetes</taxon>
        <taxon>Pseudonocardiales</taxon>
        <taxon>Pseudonocardiaceae</taxon>
        <taxon>Amycolatopsis</taxon>
    </lineage>
</organism>
<evidence type="ECO:0000256" key="4">
    <source>
        <dbReference type="SAM" id="MobiDB-lite"/>
    </source>
</evidence>
<dbReference type="InterPro" id="IPR002104">
    <property type="entry name" value="Integrase_catalytic"/>
</dbReference>
<accession>A0A9W6R095</accession>
<evidence type="ECO:0000313" key="8">
    <source>
        <dbReference type="Proteomes" id="UP001165136"/>
    </source>
</evidence>
<evidence type="ECO:0000256" key="2">
    <source>
        <dbReference type="ARBA" id="ARBA00023172"/>
    </source>
</evidence>
<dbReference type="Gene3D" id="1.10.443.10">
    <property type="entry name" value="Intergrase catalytic core"/>
    <property type="match status" value="1"/>
</dbReference>
<dbReference type="AlphaFoldDB" id="A0A9W6R095"/>
<dbReference type="GO" id="GO:0015074">
    <property type="term" value="P:DNA integration"/>
    <property type="evidence" value="ECO:0007669"/>
    <property type="project" value="InterPro"/>
</dbReference>
<dbReference type="InterPro" id="IPR053876">
    <property type="entry name" value="Phage_int_M"/>
</dbReference>
<evidence type="ECO:0000259" key="6">
    <source>
        <dbReference type="PROSITE" id="PS51900"/>
    </source>
</evidence>
<dbReference type="Proteomes" id="UP001165136">
    <property type="component" value="Unassembled WGS sequence"/>
</dbReference>
<dbReference type="Pfam" id="PF22022">
    <property type="entry name" value="Phage_int_M"/>
    <property type="match status" value="1"/>
</dbReference>
<proteinExistence type="predicted"/>
<dbReference type="EMBL" id="BSTI01000008">
    <property type="protein sequence ID" value="GLY67234.1"/>
    <property type="molecule type" value="Genomic_DNA"/>
</dbReference>
<keyword evidence="1 3" id="KW-0238">DNA-binding</keyword>
<keyword evidence="2" id="KW-0233">DNA recombination</keyword>
<feature type="region of interest" description="Disordered" evidence="4">
    <location>
        <begin position="417"/>
        <end position="445"/>
    </location>
</feature>
<comment type="caution">
    <text evidence="7">The sequence shown here is derived from an EMBL/GenBank/DDBJ whole genome shotgun (WGS) entry which is preliminary data.</text>
</comment>
<keyword evidence="8" id="KW-1185">Reference proteome</keyword>
<dbReference type="InterPro" id="IPR050090">
    <property type="entry name" value="Tyrosine_recombinase_XerCD"/>
</dbReference>
<dbReference type="GO" id="GO:0006310">
    <property type="term" value="P:DNA recombination"/>
    <property type="evidence" value="ECO:0007669"/>
    <property type="project" value="UniProtKB-KW"/>
</dbReference>
<feature type="domain" description="Core-binding (CB)" evidence="6">
    <location>
        <begin position="80"/>
        <end position="166"/>
    </location>
</feature>
<dbReference type="Gene3D" id="1.10.150.130">
    <property type="match status" value="1"/>
</dbReference>
<evidence type="ECO:0000256" key="1">
    <source>
        <dbReference type="ARBA" id="ARBA00023125"/>
    </source>
</evidence>
<dbReference type="PROSITE" id="PS51898">
    <property type="entry name" value="TYR_RECOMBINASE"/>
    <property type="match status" value="1"/>
</dbReference>
<feature type="compositionally biased region" description="Basic residues" evidence="4">
    <location>
        <begin position="417"/>
        <end position="429"/>
    </location>
</feature>
<dbReference type="Pfam" id="PF00589">
    <property type="entry name" value="Phage_integrase"/>
    <property type="match status" value="1"/>
</dbReference>